<comment type="subcellular location">
    <subcellularLocation>
        <location evidence="1">Periplasm</location>
    </subcellularLocation>
</comment>
<name>A0A423NV21_9PSED</name>
<dbReference type="GO" id="GO:0030288">
    <property type="term" value="C:outer membrane-bounded periplasmic space"/>
    <property type="evidence" value="ECO:0007669"/>
    <property type="project" value="TreeGrafter"/>
</dbReference>
<dbReference type="InterPro" id="IPR033436">
    <property type="entry name" value="MucB/RseB_C"/>
</dbReference>
<reference evidence="8 9" key="1">
    <citation type="submission" date="2016-10" db="EMBL/GenBank/DDBJ databases">
        <title>Comparative genome analysis of multiple Pseudomonas spp. focuses on biocontrol and plant growth promoting traits.</title>
        <authorList>
            <person name="Tao X.-Y."/>
            <person name="Taylor C.G."/>
        </authorList>
    </citation>
    <scope>NUCLEOTIDE SEQUENCE [LARGE SCALE GENOMIC DNA]</scope>
    <source>
        <strain evidence="8 9">36B3</strain>
    </source>
</reference>
<dbReference type="InterPro" id="IPR033434">
    <property type="entry name" value="MucB/RseB_N"/>
</dbReference>
<evidence type="ECO:0000313" key="8">
    <source>
        <dbReference type="EMBL" id="ROO02089.1"/>
    </source>
</evidence>
<evidence type="ECO:0000256" key="4">
    <source>
        <dbReference type="ARBA" id="ARBA00022764"/>
    </source>
</evidence>
<proteinExistence type="inferred from homology"/>
<dbReference type="PANTHER" id="PTHR38782:SF1">
    <property type="entry name" value="SIGMA-E FACTOR REGULATORY PROTEIN RSEB"/>
    <property type="match status" value="1"/>
</dbReference>
<dbReference type="GO" id="GO:0045152">
    <property type="term" value="F:antisigma factor binding"/>
    <property type="evidence" value="ECO:0007669"/>
    <property type="project" value="TreeGrafter"/>
</dbReference>
<evidence type="ECO:0000256" key="2">
    <source>
        <dbReference type="ARBA" id="ARBA00008150"/>
    </source>
</evidence>
<protein>
    <submittedName>
        <fullName evidence="8">RNA polymerase subunit sigma</fullName>
    </submittedName>
</protein>
<feature type="domain" description="MucB/RseB C-terminal" evidence="7">
    <location>
        <begin position="212"/>
        <end position="311"/>
    </location>
</feature>
<gene>
    <name evidence="8" type="ORF">BK674_04450</name>
</gene>
<dbReference type="InterPro" id="IPR038484">
    <property type="entry name" value="MucB/RseB_C_sf"/>
</dbReference>
<sequence length="321" mass="35311">MRAIPLLSLLLSGWFVVPAHADEAQDWLTRLGQAEQQQSFNGTFVYERNGSFSTHNIWHRVQNGQVRERLLQLDGSAQEVVRIDGRTQCVSGTLIAGLGDSPNAAARALDPKKLKNWYDLAVIGKSRVAGRDAVIVSLTPRDQHRYGFELHLDKKTALPLKSLLLNDKGQLLERFQFTSLDTDEIPSDKELLADADCKPINIGNDKASAAKTVQNWRSDWLPPGFELTSSSSHKDAQTKTQVSSLMYDDGLARFSVFLEPLNGATVTDTRTQLGPTVAVSRRLTTPQGEMMVTVVGEIPIGTAERIALSMRNNDGAATSKQ</sequence>
<keyword evidence="3 5" id="KW-0732">Signal</keyword>
<dbReference type="Gene3D" id="3.30.200.100">
    <property type="entry name" value="MucB/RseB, C-terminal domain"/>
    <property type="match status" value="1"/>
</dbReference>
<evidence type="ECO:0000256" key="3">
    <source>
        <dbReference type="ARBA" id="ARBA00022729"/>
    </source>
</evidence>
<dbReference type="Pfam" id="PF03888">
    <property type="entry name" value="MucB_RseB"/>
    <property type="match status" value="1"/>
</dbReference>
<feature type="chain" id="PRO_5019055308" evidence="5">
    <location>
        <begin position="22"/>
        <end position="321"/>
    </location>
</feature>
<feature type="domain" description="MucB/RseB N-terminal" evidence="6">
    <location>
        <begin position="23"/>
        <end position="191"/>
    </location>
</feature>
<comment type="similarity">
    <text evidence="2">Belongs to the RseB family.</text>
</comment>
<dbReference type="EMBL" id="MOCA01000002">
    <property type="protein sequence ID" value="ROO02089.1"/>
    <property type="molecule type" value="Genomic_DNA"/>
</dbReference>
<dbReference type="PIRSF" id="PIRSF005427">
    <property type="entry name" value="RseB"/>
    <property type="match status" value="1"/>
</dbReference>
<evidence type="ECO:0000259" key="6">
    <source>
        <dbReference type="Pfam" id="PF03888"/>
    </source>
</evidence>
<evidence type="ECO:0000259" key="7">
    <source>
        <dbReference type="Pfam" id="PF17188"/>
    </source>
</evidence>
<dbReference type="Proteomes" id="UP000284207">
    <property type="component" value="Unassembled WGS sequence"/>
</dbReference>
<dbReference type="InterPro" id="IPR005588">
    <property type="entry name" value="MucB_RseB"/>
</dbReference>
<evidence type="ECO:0000256" key="1">
    <source>
        <dbReference type="ARBA" id="ARBA00004418"/>
    </source>
</evidence>
<feature type="signal peptide" evidence="5">
    <location>
        <begin position="1"/>
        <end position="21"/>
    </location>
</feature>
<dbReference type="AlphaFoldDB" id="A0A423NV21"/>
<dbReference type="RefSeq" id="WP_065615194.1">
    <property type="nucleotide sequence ID" value="NZ_CP087177.1"/>
</dbReference>
<dbReference type="CDD" id="cd16327">
    <property type="entry name" value="RseB"/>
    <property type="match status" value="1"/>
</dbReference>
<evidence type="ECO:0000256" key="5">
    <source>
        <dbReference type="SAM" id="SignalP"/>
    </source>
</evidence>
<accession>A0A423NV21</accession>
<dbReference type="GO" id="GO:0032885">
    <property type="term" value="P:regulation of polysaccharide biosynthetic process"/>
    <property type="evidence" value="ECO:0007669"/>
    <property type="project" value="TreeGrafter"/>
</dbReference>
<dbReference type="Pfam" id="PF17188">
    <property type="entry name" value="MucB_RseB_C"/>
    <property type="match status" value="1"/>
</dbReference>
<dbReference type="PANTHER" id="PTHR38782">
    <property type="match status" value="1"/>
</dbReference>
<comment type="caution">
    <text evidence="8">The sequence shown here is derived from an EMBL/GenBank/DDBJ whole genome shotgun (WGS) entry which is preliminary data.</text>
</comment>
<dbReference type="Gene3D" id="2.50.20.10">
    <property type="entry name" value="Lipoprotein localisation LolA/LolB/LppX"/>
    <property type="match status" value="1"/>
</dbReference>
<keyword evidence="4" id="KW-0574">Periplasm</keyword>
<evidence type="ECO:0000313" key="9">
    <source>
        <dbReference type="Proteomes" id="UP000284207"/>
    </source>
</evidence>
<organism evidence="8 9">
    <name type="scientific">Pseudomonas moraviensis</name>
    <dbReference type="NCBI Taxonomy" id="321662"/>
    <lineage>
        <taxon>Bacteria</taxon>
        <taxon>Pseudomonadati</taxon>
        <taxon>Pseudomonadota</taxon>
        <taxon>Gammaproteobacteria</taxon>
        <taxon>Pseudomonadales</taxon>
        <taxon>Pseudomonadaceae</taxon>
        <taxon>Pseudomonas</taxon>
    </lineage>
</organism>